<name>A0A6P7F1F2_DIAVI</name>
<reference evidence="7" key="1">
    <citation type="submission" date="2025-08" db="UniProtKB">
        <authorList>
            <consortium name="RefSeq"/>
        </authorList>
    </citation>
    <scope>IDENTIFICATION</scope>
    <source>
        <tissue evidence="7">Whole insect</tissue>
    </source>
</reference>
<dbReference type="GO" id="GO:0045087">
    <property type="term" value="P:innate immune response"/>
    <property type="evidence" value="ECO:0007669"/>
    <property type="project" value="TreeGrafter"/>
</dbReference>
<dbReference type="GO" id="GO:0005737">
    <property type="term" value="C:cytoplasm"/>
    <property type="evidence" value="ECO:0007669"/>
    <property type="project" value="UniProtKB-SubCell"/>
</dbReference>
<dbReference type="GO" id="GO:0002755">
    <property type="term" value="P:MyD88-dependent toll-like receptor signaling pathway"/>
    <property type="evidence" value="ECO:0007669"/>
    <property type="project" value="InterPro"/>
</dbReference>
<keyword evidence="3" id="KW-0395">Inflammatory response</keyword>
<evidence type="ECO:0000256" key="3">
    <source>
        <dbReference type="ARBA" id="ARBA00023198"/>
    </source>
</evidence>
<dbReference type="FunCoup" id="A0A6P7F1F2">
    <property type="interactions" value="394"/>
</dbReference>
<organism evidence="7">
    <name type="scientific">Diabrotica virgifera virgifera</name>
    <name type="common">western corn rootworm</name>
    <dbReference type="NCBI Taxonomy" id="50390"/>
    <lineage>
        <taxon>Eukaryota</taxon>
        <taxon>Metazoa</taxon>
        <taxon>Ecdysozoa</taxon>
        <taxon>Arthropoda</taxon>
        <taxon>Hexapoda</taxon>
        <taxon>Insecta</taxon>
        <taxon>Pterygota</taxon>
        <taxon>Neoptera</taxon>
        <taxon>Endopterygota</taxon>
        <taxon>Coleoptera</taxon>
        <taxon>Polyphaga</taxon>
        <taxon>Cucujiformia</taxon>
        <taxon>Chrysomeloidea</taxon>
        <taxon>Chrysomelidae</taxon>
        <taxon>Galerucinae</taxon>
        <taxon>Diabroticina</taxon>
        <taxon>Diabroticites</taxon>
        <taxon>Diabrotica</taxon>
    </lineage>
</organism>
<evidence type="ECO:0000259" key="5">
    <source>
        <dbReference type="PROSITE" id="PS50017"/>
    </source>
</evidence>
<comment type="subcellular location">
    <subcellularLocation>
        <location evidence="1">Cytoplasm</location>
    </subcellularLocation>
</comment>
<keyword evidence="2" id="KW-0963">Cytoplasm</keyword>
<dbReference type="KEGG" id="dvv:114324969"/>
<dbReference type="GO" id="GO:0034142">
    <property type="term" value="P:toll-like receptor 4 signaling pathway"/>
    <property type="evidence" value="ECO:0007669"/>
    <property type="project" value="TreeGrafter"/>
</dbReference>
<dbReference type="GO" id="GO:0035325">
    <property type="term" value="F:Toll-like receptor binding"/>
    <property type="evidence" value="ECO:0007669"/>
    <property type="project" value="TreeGrafter"/>
</dbReference>
<dbReference type="OrthoDB" id="10037120at2759"/>
<dbReference type="PANTHER" id="PTHR15079">
    <property type="entry name" value="MYD88"/>
    <property type="match status" value="1"/>
</dbReference>
<dbReference type="Pfam" id="PF01582">
    <property type="entry name" value="TIR"/>
    <property type="match status" value="1"/>
</dbReference>
<dbReference type="InterPro" id="IPR017281">
    <property type="entry name" value="Myelin_different_resp_MyD88"/>
</dbReference>
<sequence>MSDIPVKVLRKETRDLISALLNPRKVIPNDKGLSRDWHGLAELCGISGEIIPHIKDSNDAALKVLDIWSEKNREESTTAKLLSFLEQLDRFDVVEDVTPLIEKDAEWFAANPDGYRAQLQDIDDKDIITHDDAERKSLGLPPQTYDAFVMFSDDDINFAIEIINKLEVQYKMKLCVTYRDVIGGENSHDAVIRLISTRCNRVVVVVSPSFLECPTHKYFYTLARMESIETRRRKIIPCIYKKCFDLPIEFRAYHLLDYTRMESTFGNFWDHLYKSLKVVIPPSTPSDVTSSTQRDVTSSTQRVPPIPQAAIAPRKSIESTKSTNHVKFEFLDQPTEVPKVENKTPPVEIPVETPAAPQPTPSTDELAHTELKKKNSFIRKFMKIVQKHDDKSVKEVPQINGVAPKKKRFWKKNKLKIPVAN</sequence>
<dbReference type="AlphaFoldDB" id="A0A6P7F1F2"/>
<dbReference type="GO" id="GO:0008063">
    <property type="term" value="P:Toll signaling pathway"/>
    <property type="evidence" value="ECO:0007669"/>
    <property type="project" value="TreeGrafter"/>
</dbReference>
<dbReference type="GO" id="GO:0050830">
    <property type="term" value="P:defense response to Gram-positive bacterium"/>
    <property type="evidence" value="ECO:0007669"/>
    <property type="project" value="TreeGrafter"/>
</dbReference>
<dbReference type="RefSeq" id="XP_028128702.1">
    <property type="nucleotide sequence ID" value="XM_028272901.1"/>
</dbReference>
<dbReference type="GO" id="GO:0070976">
    <property type="term" value="F:TIR domain binding"/>
    <property type="evidence" value="ECO:0007669"/>
    <property type="project" value="InterPro"/>
</dbReference>
<feature type="region of interest" description="Disordered" evidence="4">
    <location>
        <begin position="339"/>
        <end position="365"/>
    </location>
</feature>
<protein>
    <submittedName>
        <fullName evidence="7">Myeloid differentiation primary response protein MyD88</fullName>
    </submittedName>
</protein>
<gene>
    <name evidence="7" type="primary">LOC114324969</name>
</gene>
<evidence type="ECO:0000313" key="7">
    <source>
        <dbReference type="RefSeq" id="XP_028128702.1"/>
    </source>
</evidence>
<dbReference type="InterPro" id="IPR000488">
    <property type="entry name" value="Death_dom"/>
</dbReference>
<dbReference type="PROSITE" id="PS50104">
    <property type="entry name" value="TIR"/>
    <property type="match status" value="1"/>
</dbReference>
<dbReference type="GO" id="GO:0043123">
    <property type="term" value="P:positive regulation of canonical NF-kappaB signal transduction"/>
    <property type="evidence" value="ECO:0007669"/>
    <property type="project" value="InterPro"/>
</dbReference>
<proteinExistence type="predicted"/>
<evidence type="ECO:0000259" key="6">
    <source>
        <dbReference type="PROSITE" id="PS50104"/>
    </source>
</evidence>
<evidence type="ECO:0000256" key="1">
    <source>
        <dbReference type="ARBA" id="ARBA00004496"/>
    </source>
</evidence>
<dbReference type="InParanoid" id="A0A6P7F1F2"/>
<dbReference type="PANTHER" id="PTHR15079:SF3">
    <property type="entry name" value="MYELOID DIFFERENTIATION PRIMARY RESPONSE PROTEIN MYD88"/>
    <property type="match status" value="1"/>
</dbReference>
<dbReference type="Gene3D" id="1.10.533.10">
    <property type="entry name" value="Death Domain, Fas"/>
    <property type="match status" value="1"/>
</dbReference>
<evidence type="ECO:0000256" key="2">
    <source>
        <dbReference type="ARBA" id="ARBA00022490"/>
    </source>
</evidence>
<dbReference type="InterPro" id="IPR035897">
    <property type="entry name" value="Toll_tir_struct_dom_sf"/>
</dbReference>
<dbReference type="InterPro" id="IPR011029">
    <property type="entry name" value="DEATH-like_dom_sf"/>
</dbReference>
<feature type="domain" description="Death" evidence="5">
    <location>
        <begin position="36"/>
        <end position="101"/>
    </location>
</feature>
<evidence type="ECO:0000256" key="4">
    <source>
        <dbReference type="SAM" id="MobiDB-lite"/>
    </source>
</evidence>
<feature type="domain" description="TIR" evidence="6">
    <location>
        <begin position="143"/>
        <end position="276"/>
    </location>
</feature>
<accession>A0A6P7F1F2</accession>
<dbReference type="PROSITE" id="PS50017">
    <property type="entry name" value="DEATH_DOMAIN"/>
    <property type="match status" value="1"/>
</dbReference>
<dbReference type="Gene3D" id="3.40.50.10140">
    <property type="entry name" value="Toll/interleukin-1 receptor homology (TIR) domain"/>
    <property type="match status" value="1"/>
</dbReference>
<dbReference type="SUPFAM" id="SSF52200">
    <property type="entry name" value="Toll/Interleukin receptor TIR domain"/>
    <property type="match status" value="1"/>
</dbReference>
<dbReference type="SUPFAM" id="SSF47986">
    <property type="entry name" value="DEATH domain"/>
    <property type="match status" value="1"/>
</dbReference>
<dbReference type="InterPro" id="IPR000157">
    <property type="entry name" value="TIR_dom"/>
</dbReference>
<dbReference type="Pfam" id="PF00531">
    <property type="entry name" value="Death"/>
    <property type="match status" value="1"/>
</dbReference>
<dbReference type="GO" id="GO:0005886">
    <property type="term" value="C:plasma membrane"/>
    <property type="evidence" value="ECO:0007669"/>
    <property type="project" value="TreeGrafter"/>
</dbReference>